<accession>A0A3S4F0S1</accession>
<proteinExistence type="predicted"/>
<sequence length="331" mass="34527">MLALPEPWAKEGTLEAAVRMILTDLCTGETQDLRAHVDLAREIAGQLGGLSSPGLSGILARLVVVADLATAVALETPPSHSPDDLAAYTGLSLSTASSPPAAAAPVPPSIPPLLDAPTAAMLKDVHFLLNTVLALPQPPSPWALRKVQSMARWLHGRLSAGPTTTTITTTTAEEAVDGMLLPLPSSALPQQQQQRGYVYPNPLHRAVQLAALVYCRAIDRRQPCSAVAGQQEVVGLAEAVAAVPLDIWDGGSTNNNNNNNSSSSGSSMLGTLLLVLAAVLPAARDGDADLRCARQVWVMMVAAAVQLAVTDWGDAVAALGRVVKLHAWLRG</sequence>
<organism evidence="1 2">
    <name type="scientific">Thermothielavioides terrestris</name>
    <dbReference type="NCBI Taxonomy" id="2587410"/>
    <lineage>
        <taxon>Eukaryota</taxon>
        <taxon>Fungi</taxon>
        <taxon>Dikarya</taxon>
        <taxon>Ascomycota</taxon>
        <taxon>Pezizomycotina</taxon>
        <taxon>Sordariomycetes</taxon>
        <taxon>Sordariomycetidae</taxon>
        <taxon>Sordariales</taxon>
        <taxon>Chaetomiaceae</taxon>
        <taxon>Thermothielavioides</taxon>
    </lineage>
</organism>
<evidence type="ECO:0000313" key="2">
    <source>
        <dbReference type="Proteomes" id="UP000289323"/>
    </source>
</evidence>
<gene>
    <name evidence="1" type="ORF">TT172_LOCUS6459</name>
</gene>
<evidence type="ECO:0000313" key="1">
    <source>
        <dbReference type="EMBL" id="SPQ24040.1"/>
    </source>
</evidence>
<dbReference type="Proteomes" id="UP000289323">
    <property type="component" value="Unassembled WGS sequence"/>
</dbReference>
<dbReference type="AlphaFoldDB" id="A0A3S4F0S1"/>
<dbReference type="EMBL" id="OUUZ01000011">
    <property type="protein sequence ID" value="SPQ24040.1"/>
    <property type="molecule type" value="Genomic_DNA"/>
</dbReference>
<protein>
    <submittedName>
        <fullName evidence="1">C116ecbd-7eff-4a0a-8c8e-5be6d97af858</fullName>
    </submittedName>
</protein>
<name>A0A3S4F0S1_9PEZI</name>
<reference evidence="1 2" key="1">
    <citation type="submission" date="2018-04" db="EMBL/GenBank/DDBJ databases">
        <authorList>
            <person name="Huttner S."/>
            <person name="Dainat J."/>
        </authorList>
    </citation>
    <scope>NUCLEOTIDE SEQUENCE [LARGE SCALE GENOMIC DNA]</scope>
</reference>